<feature type="transmembrane region" description="Helical" evidence="5">
    <location>
        <begin position="340"/>
        <end position="360"/>
    </location>
</feature>
<feature type="transmembrane region" description="Helical" evidence="5">
    <location>
        <begin position="205"/>
        <end position="227"/>
    </location>
</feature>
<feature type="transmembrane region" description="Helical" evidence="5">
    <location>
        <begin position="146"/>
        <end position="167"/>
    </location>
</feature>
<dbReference type="SUPFAM" id="SSF103473">
    <property type="entry name" value="MFS general substrate transporter"/>
    <property type="match status" value="1"/>
</dbReference>
<accession>A0A0E3ZC09</accession>
<dbReference type="Gene3D" id="1.20.1250.20">
    <property type="entry name" value="MFS general substrate transporter like domains"/>
    <property type="match status" value="1"/>
</dbReference>
<dbReference type="PANTHER" id="PTHR23501:SF5">
    <property type="entry name" value="TRANSPORT PROTEIN"/>
    <property type="match status" value="1"/>
</dbReference>
<feature type="transmembrane region" description="Helical" evidence="5">
    <location>
        <begin position="20"/>
        <end position="42"/>
    </location>
</feature>
<dbReference type="InterPro" id="IPR011701">
    <property type="entry name" value="MFS"/>
</dbReference>
<keyword evidence="2 5" id="KW-0812">Transmembrane</keyword>
<dbReference type="OrthoDB" id="622032at2"/>
<feature type="transmembrane region" description="Helical" evidence="5">
    <location>
        <begin position="494"/>
        <end position="517"/>
    </location>
</feature>
<feature type="transmembrane region" description="Helical" evidence="5">
    <location>
        <begin position="173"/>
        <end position="193"/>
    </location>
</feature>
<keyword evidence="7" id="KW-1185">Reference proteome</keyword>
<dbReference type="EMBL" id="CP009621">
    <property type="protein sequence ID" value="AKD02318.1"/>
    <property type="molecule type" value="Genomic_DNA"/>
</dbReference>
<feature type="transmembrane region" description="Helical" evidence="5">
    <location>
        <begin position="406"/>
        <end position="425"/>
    </location>
</feature>
<dbReference type="STRING" id="400092.PKOR_03200"/>
<organism evidence="6 7">
    <name type="scientific">Pontibacter korlensis</name>
    <dbReference type="NCBI Taxonomy" id="400092"/>
    <lineage>
        <taxon>Bacteria</taxon>
        <taxon>Pseudomonadati</taxon>
        <taxon>Bacteroidota</taxon>
        <taxon>Cytophagia</taxon>
        <taxon>Cytophagales</taxon>
        <taxon>Hymenobacteraceae</taxon>
        <taxon>Pontibacter</taxon>
    </lineage>
</organism>
<feature type="transmembrane region" description="Helical" evidence="5">
    <location>
        <begin position="85"/>
        <end position="107"/>
    </location>
</feature>
<dbReference type="PANTHER" id="PTHR23501">
    <property type="entry name" value="MAJOR FACILITATOR SUPERFAMILY"/>
    <property type="match status" value="1"/>
</dbReference>
<evidence type="ECO:0000256" key="5">
    <source>
        <dbReference type="SAM" id="Phobius"/>
    </source>
</evidence>
<dbReference type="GO" id="GO:0005886">
    <property type="term" value="C:plasma membrane"/>
    <property type="evidence" value="ECO:0007669"/>
    <property type="project" value="TreeGrafter"/>
</dbReference>
<dbReference type="InterPro" id="IPR036259">
    <property type="entry name" value="MFS_trans_sf"/>
</dbReference>
<dbReference type="RefSeq" id="WP_046309098.1">
    <property type="nucleotide sequence ID" value="NZ_CBCSCY010000037.1"/>
</dbReference>
<keyword evidence="3 5" id="KW-1133">Transmembrane helix</keyword>
<evidence type="ECO:0000256" key="3">
    <source>
        <dbReference type="ARBA" id="ARBA00022989"/>
    </source>
</evidence>
<sequence>MKKPEYFKPWITGWEWGVRLALFLILLSALMQFGTFALTQNYMIGYLGAQPEDISYALLLTNAGIISILPVQFRFLRYFETRSYLLTNVMLAIGLNLLCLFCEDIYFFFILRFLQGILVANTAACILIVIFSRISKERSLAVGSAVFYGSILSNTVIIGMVAAFVVTTWDWKVTYYFLILFQLFILIIILLIFKPVNRIKRYPLYQIDWAGFIIFSFAASAFGYLMIYGSKYYWFLDQRIQIAGFISITGTALFLYRQLTVKRPLIQLAVFRSTNVVIGLCLLAIYYGGKDTINLIYNYAGNTLKWSTVQVMTLSCFNVAGVVMFMIISTQIMVRNRNSIRPLLCAGFSLMVFYNLWMYFMMTPDLAFTDLILPVFLQGAASGLLFLPIVIFVLSSAPPNTGTSGLVVAAYARFIAALNSFAGFYNLQLYFNQYFKEGFMGYLTGETQQTVTRIATYRQLYAAKGFTAEQASALAIKAISQNMAQQTQMLTNRAVFMALAIFLAIVALLVLTAPSISKTYFHWNKWMFMPPRK</sequence>
<dbReference type="GO" id="GO:0022857">
    <property type="term" value="F:transmembrane transporter activity"/>
    <property type="evidence" value="ECO:0007669"/>
    <property type="project" value="InterPro"/>
</dbReference>
<protein>
    <recommendedName>
        <fullName evidence="8">MFS transporter</fullName>
    </recommendedName>
</protein>
<evidence type="ECO:0000256" key="4">
    <source>
        <dbReference type="ARBA" id="ARBA00023136"/>
    </source>
</evidence>
<dbReference type="HOGENOM" id="CLU_037929_1_0_10"/>
<feature type="transmembrane region" description="Helical" evidence="5">
    <location>
        <begin position="309"/>
        <end position="328"/>
    </location>
</feature>
<dbReference type="PATRIC" id="fig|400092.3.peg.726"/>
<comment type="subcellular location">
    <subcellularLocation>
        <location evidence="1">Membrane</location>
        <topology evidence="1">Multi-pass membrane protein</topology>
    </subcellularLocation>
</comment>
<evidence type="ECO:0000313" key="6">
    <source>
        <dbReference type="EMBL" id="AKD02318.1"/>
    </source>
</evidence>
<dbReference type="KEGG" id="pko:PKOR_03200"/>
<feature type="transmembrane region" description="Helical" evidence="5">
    <location>
        <begin position="113"/>
        <end position="134"/>
    </location>
</feature>
<gene>
    <name evidence="6" type="ORF">PKOR_03200</name>
</gene>
<feature type="transmembrane region" description="Helical" evidence="5">
    <location>
        <begin position="268"/>
        <end position="289"/>
    </location>
</feature>
<evidence type="ECO:0008006" key="8">
    <source>
        <dbReference type="Google" id="ProtNLM"/>
    </source>
</evidence>
<dbReference type="Proteomes" id="UP000033109">
    <property type="component" value="Chromosome"/>
</dbReference>
<feature type="transmembrane region" description="Helical" evidence="5">
    <location>
        <begin position="372"/>
        <end position="394"/>
    </location>
</feature>
<evidence type="ECO:0000256" key="2">
    <source>
        <dbReference type="ARBA" id="ARBA00022692"/>
    </source>
</evidence>
<feature type="transmembrane region" description="Helical" evidence="5">
    <location>
        <begin position="239"/>
        <end position="256"/>
    </location>
</feature>
<keyword evidence="4 5" id="KW-0472">Membrane</keyword>
<name>A0A0E3ZC09_9BACT</name>
<proteinExistence type="predicted"/>
<reference evidence="6 7" key="1">
    <citation type="journal article" date="2015" name="Sci. Rep.">
        <title>Unraveling adaptation of Pontibacter korlensis to radiation and infertility in desert through complete genome and comparative transcriptomic analysis.</title>
        <authorList>
            <person name="Dai J."/>
            <person name="Dai W."/>
            <person name="Qiu C."/>
            <person name="Yang Z."/>
            <person name="Zhang Y."/>
            <person name="Zhou M."/>
            <person name="Zhang L."/>
            <person name="Fang C."/>
            <person name="Gao Q."/>
            <person name="Yang Q."/>
            <person name="Li X."/>
            <person name="Wang Z."/>
            <person name="Wang Z."/>
            <person name="Jia Z."/>
            <person name="Chen X."/>
        </authorList>
    </citation>
    <scope>NUCLEOTIDE SEQUENCE [LARGE SCALE GENOMIC DNA]</scope>
    <source>
        <strain evidence="6 7">X14-1T</strain>
    </source>
</reference>
<evidence type="ECO:0000313" key="7">
    <source>
        <dbReference type="Proteomes" id="UP000033109"/>
    </source>
</evidence>
<feature type="transmembrane region" description="Helical" evidence="5">
    <location>
        <begin position="54"/>
        <end position="73"/>
    </location>
</feature>
<evidence type="ECO:0000256" key="1">
    <source>
        <dbReference type="ARBA" id="ARBA00004141"/>
    </source>
</evidence>
<dbReference type="AlphaFoldDB" id="A0A0E3ZC09"/>
<dbReference type="Pfam" id="PF07690">
    <property type="entry name" value="MFS_1"/>
    <property type="match status" value="1"/>
</dbReference>